<feature type="compositionally biased region" description="Low complexity" evidence="1">
    <location>
        <begin position="45"/>
        <end position="54"/>
    </location>
</feature>
<name>A0A9P0L1X6_ACAOB</name>
<comment type="caution">
    <text evidence="3">The sequence shown here is derived from an EMBL/GenBank/DDBJ whole genome shotgun (WGS) entry which is preliminary data.</text>
</comment>
<organism evidence="3 4">
    <name type="scientific">Acanthoscelides obtectus</name>
    <name type="common">Bean weevil</name>
    <name type="synonym">Bruchus obtectus</name>
    <dbReference type="NCBI Taxonomy" id="200917"/>
    <lineage>
        <taxon>Eukaryota</taxon>
        <taxon>Metazoa</taxon>
        <taxon>Ecdysozoa</taxon>
        <taxon>Arthropoda</taxon>
        <taxon>Hexapoda</taxon>
        <taxon>Insecta</taxon>
        <taxon>Pterygota</taxon>
        <taxon>Neoptera</taxon>
        <taxon>Endopterygota</taxon>
        <taxon>Coleoptera</taxon>
        <taxon>Polyphaga</taxon>
        <taxon>Cucujiformia</taxon>
        <taxon>Chrysomeloidea</taxon>
        <taxon>Chrysomelidae</taxon>
        <taxon>Bruchinae</taxon>
        <taxon>Bruchini</taxon>
        <taxon>Acanthoscelides</taxon>
    </lineage>
</organism>
<reference evidence="3" key="1">
    <citation type="submission" date="2022-03" db="EMBL/GenBank/DDBJ databases">
        <authorList>
            <person name="Sayadi A."/>
        </authorList>
    </citation>
    <scope>NUCLEOTIDE SEQUENCE</scope>
</reference>
<evidence type="ECO:0000313" key="3">
    <source>
        <dbReference type="EMBL" id="CAH1984850.1"/>
    </source>
</evidence>
<gene>
    <name evidence="3" type="ORF">ACAOBT_LOCUS16352</name>
</gene>
<dbReference type="AlphaFoldDB" id="A0A9P0L1X6"/>
<evidence type="ECO:0000256" key="1">
    <source>
        <dbReference type="SAM" id="MobiDB-lite"/>
    </source>
</evidence>
<protein>
    <submittedName>
        <fullName evidence="3">Uncharacterized protein</fullName>
    </submittedName>
</protein>
<feature type="signal peptide" evidence="2">
    <location>
        <begin position="1"/>
        <end position="19"/>
    </location>
</feature>
<evidence type="ECO:0000256" key="2">
    <source>
        <dbReference type="SAM" id="SignalP"/>
    </source>
</evidence>
<proteinExistence type="predicted"/>
<keyword evidence="2" id="KW-0732">Signal</keyword>
<evidence type="ECO:0000313" key="4">
    <source>
        <dbReference type="Proteomes" id="UP001152888"/>
    </source>
</evidence>
<dbReference type="Proteomes" id="UP001152888">
    <property type="component" value="Unassembled WGS sequence"/>
</dbReference>
<feature type="region of interest" description="Disordered" evidence="1">
    <location>
        <begin position="33"/>
        <end position="54"/>
    </location>
</feature>
<accession>A0A9P0L1X6</accession>
<feature type="chain" id="PRO_5040516395" evidence="2">
    <location>
        <begin position="20"/>
        <end position="68"/>
    </location>
</feature>
<dbReference type="OrthoDB" id="8959630at2759"/>
<sequence>MKFFSVFLAIFLIFTFMQATSCGLVDATVKLLNGKESGNDGKGTSKGCDSGSKGKSLINADVEALNNL</sequence>
<dbReference type="EMBL" id="CAKOFQ010006966">
    <property type="protein sequence ID" value="CAH1984850.1"/>
    <property type="molecule type" value="Genomic_DNA"/>
</dbReference>
<keyword evidence="4" id="KW-1185">Reference proteome</keyword>